<dbReference type="RefSeq" id="WP_057624074.1">
    <property type="nucleotide sequence ID" value="NZ_LKHV02000001.1"/>
</dbReference>
<feature type="compositionally biased region" description="Basic and acidic residues" evidence="1">
    <location>
        <begin position="360"/>
        <end position="375"/>
    </location>
</feature>
<dbReference type="EMBL" id="LKHV01000004">
    <property type="protein sequence ID" value="KRG18955.1"/>
    <property type="molecule type" value="Genomic_DNA"/>
</dbReference>
<comment type="caution">
    <text evidence="2">The sequence shown here is derived from an EMBL/GenBank/DDBJ whole genome shotgun (WGS) entry which is preliminary data.</text>
</comment>
<dbReference type="AlphaFoldDB" id="A0A0Q9YEJ7"/>
<feature type="region of interest" description="Disordered" evidence="1">
    <location>
        <begin position="346"/>
        <end position="394"/>
    </location>
</feature>
<reference evidence="3" key="3">
    <citation type="submission" date="2021-06" db="EMBL/GenBank/DDBJ databases">
        <title>Genomic Description and Analysis of Intracellular Bacteria, Candidatus Berkiella cookevillensis and Candidatus Berkiella aquae.</title>
        <authorList>
            <person name="Kidane D.T."/>
            <person name="Mehari Y.T."/>
            <person name="Rice F.C."/>
            <person name="Arivett B.A."/>
            <person name="Farone A.L."/>
            <person name="Berk S.G."/>
            <person name="Farone M.B."/>
        </authorList>
    </citation>
    <scope>NUCLEOTIDE SEQUENCE</scope>
    <source>
        <strain evidence="3">CC99</strain>
    </source>
</reference>
<proteinExistence type="predicted"/>
<evidence type="ECO:0000313" key="3">
    <source>
        <dbReference type="EMBL" id="MCS5709307.1"/>
    </source>
</evidence>
<protein>
    <submittedName>
        <fullName evidence="2">Uncharacterized protein</fullName>
    </submittedName>
</protein>
<dbReference type="EMBL" id="LKHV02000001">
    <property type="protein sequence ID" value="MCS5709307.1"/>
    <property type="molecule type" value="Genomic_DNA"/>
</dbReference>
<feature type="compositionally biased region" description="Low complexity" evidence="1">
    <location>
        <begin position="377"/>
        <end position="387"/>
    </location>
</feature>
<keyword evidence="4" id="KW-1185">Reference proteome</keyword>
<sequence>MIGTESLSSNNKLIKSLPFTEKISCEQLIFLTDALLPLIQRPHHDLLRYNIDRNLYLKIIEKLKCVNLTKEKSRQKFILFCKDIYSSLSKNVALCEREENTAQPDHILATIIFTALMDTSLFLCDFDQFMQCTLAKKAFHKALSEVAEELFKHFQIIKEALQQQNVQTTKLSLYNYETFAQPYIQNMSERQLNSLKMQSELQPKVKAAFENFMGTLIQIKLPHIAMTLHTILHIFKSKCFDYDETQKSCHYFAPYFISALGFEKAFHFQSQENDFIGSVALSHQVNFFSFLLCAIFSDKILASAYFNAHTSYSIYDERPFDQLQLELLPELNSLFAPTSHISYFEQQPSRSRTRSKNNHIKIDLTDLTEKMRELTNSDSPKSSGRSGSARKDKK</sequence>
<evidence type="ECO:0000313" key="2">
    <source>
        <dbReference type="EMBL" id="KRG18955.1"/>
    </source>
</evidence>
<evidence type="ECO:0000313" key="4">
    <source>
        <dbReference type="Proteomes" id="UP000051494"/>
    </source>
</evidence>
<dbReference type="Proteomes" id="UP000051494">
    <property type="component" value="Unassembled WGS sequence"/>
</dbReference>
<accession>A0A0Q9YEJ7</accession>
<evidence type="ECO:0000256" key="1">
    <source>
        <dbReference type="SAM" id="MobiDB-lite"/>
    </source>
</evidence>
<gene>
    <name evidence="2" type="ORF">CC99x_00943</name>
    <name evidence="3" type="ORF">CC99x_010360</name>
</gene>
<reference evidence="3" key="2">
    <citation type="journal article" date="2016" name="Genome Announc.">
        <title>Draft Genome Sequences of Two Novel Amoeba-Resistant Intranuclear Bacteria, 'Candidatus Berkiella cookevillensis' and 'Candidatus Berkiella aquae'.</title>
        <authorList>
            <person name="Mehari Y.T."/>
            <person name="Arivett B.A."/>
            <person name="Farone A.L."/>
            <person name="Gunderson J.H."/>
            <person name="Farone M.B."/>
        </authorList>
    </citation>
    <scope>NUCLEOTIDE SEQUENCE</scope>
    <source>
        <strain evidence="3">CC99</strain>
    </source>
</reference>
<name>A0A0Q9YEJ7_9GAMM</name>
<reference evidence="2" key="1">
    <citation type="submission" date="2015-09" db="EMBL/GenBank/DDBJ databases">
        <title>Draft Genome Sequences of Two Novel Amoeba-resistant Intranuclear Bacteria, Candidatus Berkiella cookevillensis and Candidatus Berkiella aquae.</title>
        <authorList>
            <person name="Mehari Y.T."/>
            <person name="Arivett B.A."/>
            <person name="Farone A.L."/>
            <person name="Gunderson J.H."/>
            <person name="Farone M.B."/>
        </authorList>
    </citation>
    <scope>NUCLEOTIDE SEQUENCE [LARGE SCALE GENOMIC DNA]</scope>
    <source>
        <strain evidence="2">CC99</strain>
    </source>
</reference>
<organism evidence="2">
    <name type="scientific">Candidatus Berkiella cookevillensis</name>
    <dbReference type="NCBI Taxonomy" id="437022"/>
    <lineage>
        <taxon>Bacteria</taxon>
        <taxon>Pseudomonadati</taxon>
        <taxon>Pseudomonadota</taxon>
        <taxon>Gammaproteobacteria</taxon>
        <taxon>Candidatus Berkiellales</taxon>
        <taxon>Candidatus Berkiellaceae</taxon>
        <taxon>Candidatus Berkiella</taxon>
    </lineage>
</organism>